<evidence type="ECO:0000313" key="2">
    <source>
        <dbReference type="EMBL" id="EPX65022.1"/>
    </source>
</evidence>
<keyword evidence="3" id="KW-1185">Reference proteome</keyword>
<organism evidence="2 3">
    <name type="scientific">Cystobacter fuscus (strain ATCC 25194 / DSM 2262 / NBRC 100088 / M29)</name>
    <dbReference type="NCBI Taxonomy" id="1242864"/>
    <lineage>
        <taxon>Bacteria</taxon>
        <taxon>Pseudomonadati</taxon>
        <taxon>Myxococcota</taxon>
        <taxon>Myxococcia</taxon>
        <taxon>Myxococcales</taxon>
        <taxon>Cystobacterineae</taxon>
        <taxon>Archangiaceae</taxon>
        <taxon>Cystobacter</taxon>
    </lineage>
</organism>
<feature type="region of interest" description="Disordered" evidence="1">
    <location>
        <begin position="1"/>
        <end position="59"/>
    </location>
</feature>
<dbReference type="EMBL" id="ANAH02000001">
    <property type="protein sequence ID" value="EPX65022.1"/>
    <property type="molecule type" value="Genomic_DNA"/>
</dbReference>
<protein>
    <submittedName>
        <fullName evidence="2">Uncharacterized protein</fullName>
    </submittedName>
</protein>
<feature type="compositionally biased region" description="Pro residues" evidence="1">
    <location>
        <begin position="25"/>
        <end position="39"/>
    </location>
</feature>
<reference evidence="2" key="1">
    <citation type="submission" date="2013-05" db="EMBL/GenBank/DDBJ databases">
        <title>Genome assembly of Cystobacter fuscus DSM 2262.</title>
        <authorList>
            <person name="Sharma G."/>
            <person name="Khatri I."/>
            <person name="Kaur C."/>
            <person name="Mayilraj S."/>
            <person name="Subramanian S."/>
        </authorList>
    </citation>
    <scope>NUCLEOTIDE SEQUENCE [LARGE SCALE GENOMIC DNA]</scope>
    <source>
        <strain evidence="2">DSM 2262</strain>
    </source>
</reference>
<sequence>MPRASRDEIEDGSPGRRLLAHGAPPCIPRLAPEPRPPCHARPSAPLAEGRHPSPLPIPV</sequence>
<evidence type="ECO:0000256" key="1">
    <source>
        <dbReference type="SAM" id="MobiDB-lite"/>
    </source>
</evidence>
<comment type="caution">
    <text evidence="2">The sequence shown here is derived from an EMBL/GenBank/DDBJ whole genome shotgun (WGS) entry which is preliminary data.</text>
</comment>
<gene>
    <name evidence="2" type="ORF">D187_000447</name>
</gene>
<name>S9PR76_CYSF2</name>
<accession>S9PR76</accession>
<dbReference type="AlphaFoldDB" id="S9PR76"/>
<evidence type="ECO:0000313" key="3">
    <source>
        <dbReference type="Proteomes" id="UP000011682"/>
    </source>
</evidence>
<proteinExistence type="predicted"/>
<dbReference type="Proteomes" id="UP000011682">
    <property type="component" value="Unassembled WGS sequence"/>
</dbReference>